<accession>A0A427APM2</accession>
<gene>
    <name evidence="1" type="ORF">B296_00015676</name>
</gene>
<name>A0A427APM2_ENSVE</name>
<proteinExistence type="predicted"/>
<comment type="caution">
    <text evidence="1">The sequence shown here is derived from an EMBL/GenBank/DDBJ whole genome shotgun (WGS) entry which is preliminary data.</text>
</comment>
<dbReference type="Proteomes" id="UP000287651">
    <property type="component" value="Unassembled WGS sequence"/>
</dbReference>
<dbReference type="EMBL" id="AMZH03001744">
    <property type="protein sequence ID" value="RRT78176.1"/>
    <property type="molecule type" value="Genomic_DNA"/>
</dbReference>
<evidence type="ECO:0000313" key="1">
    <source>
        <dbReference type="EMBL" id="RRT78176.1"/>
    </source>
</evidence>
<dbReference type="AlphaFoldDB" id="A0A427APM2"/>
<sequence>MHVAGVAVICEDTAERSESGGSNDGGRRRGQQQCRLRLRYDFVATSGVGYSKGATTIGGRRGSGVHNYYKGG</sequence>
<protein>
    <submittedName>
        <fullName evidence="1">Uncharacterized protein</fullName>
    </submittedName>
</protein>
<reference evidence="1 2" key="1">
    <citation type="journal article" date="2014" name="Agronomy (Basel)">
        <title>A Draft Genome Sequence for Ensete ventricosum, the Drought-Tolerant Tree Against Hunger.</title>
        <authorList>
            <person name="Harrison J."/>
            <person name="Moore K.A."/>
            <person name="Paszkiewicz K."/>
            <person name="Jones T."/>
            <person name="Grant M."/>
            <person name="Ambacheew D."/>
            <person name="Muzemil S."/>
            <person name="Studholme D.J."/>
        </authorList>
    </citation>
    <scope>NUCLEOTIDE SEQUENCE [LARGE SCALE GENOMIC DNA]</scope>
</reference>
<evidence type="ECO:0000313" key="2">
    <source>
        <dbReference type="Proteomes" id="UP000287651"/>
    </source>
</evidence>
<organism evidence="1 2">
    <name type="scientific">Ensete ventricosum</name>
    <name type="common">Abyssinian banana</name>
    <name type="synonym">Musa ensete</name>
    <dbReference type="NCBI Taxonomy" id="4639"/>
    <lineage>
        <taxon>Eukaryota</taxon>
        <taxon>Viridiplantae</taxon>
        <taxon>Streptophyta</taxon>
        <taxon>Embryophyta</taxon>
        <taxon>Tracheophyta</taxon>
        <taxon>Spermatophyta</taxon>
        <taxon>Magnoliopsida</taxon>
        <taxon>Liliopsida</taxon>
        <taxon>Zingiberales</taxon>
        <taxon>Musaceae</taxon>
        <taxon>Ensete</taxon>
    </lineage>
</organism>